<comment type="caution">
    <text evidence="2">The sequence shown here is derived from an EMBL/GenBank/DDBJ whole genome shotgun (WGS) entry which is preliminary data.</text>
</comment>
<evidence type="ECO:0000313" key="3">
    <source>
        <dbReference type="Proteomes" id="UP001165561"/>
    </source>
</evidence>
<evidence type="ECO:0000313" key="2">
    <source>
        <dbReference type="EMBL" id="MDD9207838.1"/>
    </source>
</evidence>
<dbReference type="Pfam" id="PF06999">
    <property type="entry name" value="Suc_Fer-like"/>
    <property type="match status" value="1"/>
</dbReference>
<dbReference type="CDD" id="cd02440">
    <property type="entry name" value="AdoMet_MTases"/>
    <property type="match status" value="1"/>
</dbReference>
<gene>
    <name evidence="2" type="ORF">PU560_15385</name>
</gene>
<accession>A0ABT5U1Q2</accession>
<feature type="domain" description="Methyltransferase" evidence="1">
    <location>
        <begin position="352"/>
        <end position="437"/>
    </location>
</feature>
<dbReference type="SUPFAM" id="SSF53335">
    <property type="entry name" value="S-adenosyl-L-methionine-dependent methyltransferases"/>
    <property type="match status" value="1"/>
</dbReference>
<dbReference type="InterPro" id="IPR050508">
    <property type="entry name" value="Methyltransf_Superfamily"/>
</dbReference>
<evidence type="ECO:0000259" key="1">
    <source>
        <dbReference type="Pfam" id="PF13649"/>
    </source>
</evidence>
<dbReference type="CDD" id="cd03062">
    <property type="entry name" value="TRX_Fd_Sucrase"/>
    <property type="match status" value="1"/>
</dbReference>
<reference evidence="2" key="1">
    <citation type="submission" date="2023-02" db="EMBL/GenBank/DDBJ databases">
        <title>Georgenia sp.10Sc9-8, isolated from a soil sample collected from the Taklamakan desert.</title>
        <authorList>
            <person name="Liu S."/>
        </authorList>
    </citation>
    <scope>NUCLEOTIDE SEQUENCE</scope>
    <source>
        <strain evidence="2">10Sc9-8</strain>
    </source>
</reference>
<organism evidence="2 3">
    <name type="scientific">Georgenia halotolerans</name>
    <dbReference type="NCBI Taxonomy" id="3028317"/>
    <lineage>
        <taxon>Bacteria</taxon>
        <taxon>Bacillati</taxon>
        <taxon>Actinomycetota</taxon>
        <taxon>Actinomycetes</taxon>
        <taxon>Micrococcales</taxon>
        <taxon>Bogoriellaceae</taxon>
        <taxon>Georgenia</taxon>
    </lineage>
</organism>
<dbReference type="InterPro" id="IPR036249">
    <property type="entry name" value="Thioredoxin-like_sf"/>
</dbReference>
<keyword evidence="3" id="KW-1185">Reference proteome</keyword>
<dbReference type="InterPro" id="IPR009737">
    <property type="entry name" value="Aim32/Apd1-like"/>
</dbReference>
<dbReference type="InterPro" id="IPR029063">
    <property type="entry name" value="SAM-dependent_MTases_sf"/>
</dbReference>
<sequence length="501" mass="52109">MISARDQACSRLSLEAGDPLAGTAATARGYLLIEHGGPWGVKPFQDAVFPDDAGAPTEAGPALQAALEPVGITPLLIRRRGARHGLPASPTVMLVALDEAGGTGARTTVRSVTDLLEWDLTGLVDVLRGGGVPAGWEPLATQYLVCTHARRDACCGELGRPLAAALDALVPEATWEVSHLGGHRLAANTLVVPDGVVYGRLTVPQAADLVRAHADGRVLVAAARGRAALPHSLQAAELAVRQAADAPAADAVRLAGTAVDGTRTISRWTVHGRRWEALVDTVPGQGLARPASCGKEPGPPPDRQVVVEVAEADGAGRRAAEWDAAHAGATELPDPHPEVVAAVGPLDPGAAVDLACGTGRNAVWLARQGWVVTGVDSSRVALARAEAEGRARGLQVTWELGDARLWSPPEPLDLVVLSFAHLPGVVRRAAGWLRPGGHLVLAGHARRNLTEGVGGPQDERLLHDPAELRREAEAAGLAVLRCTEVDRGEPSAIDAVLVARR</sequence>
<dbReference type="Gene3D" id="3.40.30.10">
    <property type="entry name" value="Glutaredoxin"/>
    <property type="match status" value="1"/>
</dbReference>
<proteinExistence type="predicted"/>
<dbReference type="PANTHER" id="PTHR42912">
    <property type="entry name" value="METHYLTRANSFERASE"/>
    <property type="match status" value="1"/>
</dbReference>
<dbReference type="EMBL" id="JARACI010001161">
    <property type="protein sequence ID" value="MDD9207838.1"/>
    <property type="molecule type" value="Genomic_DNA"/>
</dbReference>
<dbReference type="PANTHER" id="PTHR42912:SF6">
    <property type="entry name" value="METHYLTRANSFERASE TYPE 11 DOMAIN-CONTAINING PROTEIN"/>
    <property type="match status" value="1"/>
</dbReference>
<dbReference type="Proteomes" id="UP001165561">
    <property type="component" value="Unassembled WGS sequence"/>
</dbReference>
<name>A0ABT5U1Q2_9MICO</name>
<protein>
    <submittedName>
        <fullName evidence="2">Sucrase ferredoxin</fullName>
    </submittedName>
</protein>
<dbReference type="Gene3D" id="3.40.50.150">
    <property type="entry name" value="Vaccinia Virus protein VP39"/>
    <property type="match status" value="1"/>
</dbReference>
<dbReference type="SUPFAM" id="SSF52833">
    <property type="entry name" value="Thioredoxin-like"/>
    <property type="match status" value="1"/>
</dbReference>
<dbReference type="Pfam" id="PF13649">
    <property type="entry name" value="Methyltransf_25"/>
    <property type="match status" value="1"/>
</dbReference>
<dbReference type="InterPro" id="IPR041698">
    <property type="entry name" value="Methyltransf_25"/>
</dbReference>